<feature type="compositionally biased region" description="Polar residues" evidence="1">
    <location>
        <begin position="260"/>
        <end position="271"/>
    </location>
</feature>
<keyword evidence="4" id="KW-1185">Reference proteome</keyword>
<dbReference type="EMBL" id="BAAAKV010000124">
    <property type="protein sequence ID" value="GAA1201542.1"/>
    <property type="molecule type" value="Genomic_DNA"/>
</dbReference>
<organism evidence="3 4">
    <name type="scientific">Streptomyces hebeiensis</name>
    <dbReference type="NCBI Taxonomy" id="229486"/>
    <lineage>
        <taxon>Bacteria</taxon>
        <taxon>Bacillati</taxon>
        <taxon>Actinomycetota</taxon>
        <taxon>Actinomycetes</taxon>
        <taxon>Kitasatosporales</taxon>
        <taxon>Streptomycetaceae</taxon>
        <taxon>Streptomyces</taxon>
    </lineage>
</organism>
<evidence type="ECO:0000256" key="2">
    <source>
        <dbReference type="SAM" id="Phobius"/>
    </source>
</evidence>
<feature type="compositionally biased region" description="Low complexity" evidence="1">
    <location>
        <begin position="70"/>
        <end position="85"/>
    </location>
</feature>
<feature type="region of interest" description="Disordered" evidence="1">
    <location>
        <begin position="1"/>
        <end position="88"/>
    </location>
</feature>
<feature type="compositionally biased region" description="Basic and acidic residues" evidence="1">
    <location>
        <begin position="49"/>
        <end position="67"/>
    </location>
</feature>
<feature type="compositionally biased region" description="Pro residues" evidence="1">
    <location>
        <begin position="241"/>
        <end position="250"/>
    </location>
</feature>
<comment type="caution">
    <text evidence="3">The sequence shown here is derived from an EMBL/GenBank/DDBJ whole genome shotgun (WGS) entry which is preliminary data.</text>
</comment>
<proteinExistence type="predicted"/>
<protein>
    <recommendedName>
        <fullName evidence="5">Translation initiation factor IF-2</fullName>
    </recommendedName>
</protein>
<dbReference type="Proteomes" id="UP001501371">
    <property type="component" value="Unassembled WGS sequence"/>
</dbReference>
<keyword evidence="2" id="KW-0812">Transmembrane</keyword>
<evidence type="ECO:0000256" key="1">
    <source>
        <dbReference type="SAM" id="MobiDB-lite"/>
    </source>
</evidence>
<feature type="transmembrane region" description="Helical" evidence="2">
    <location>
        <begin position="101"/>
        <end position="121"/>
    </location>
</feature>
<reference evidence="3 4" key="1">
    <citation type="journal article" date="2019" name="Int. J. Syst. Evol. Microbiol.">
        <title>The Global Catalogue of Microorganisms (GCM) 10K type strain sequencing project: providing services to taxonomists for standard genome sequencing and annotation.</title>
        <authorList>
            <consortium name="The Broad Institute Genomics Platform"/>
            <consortium name="The Broad Institute Genome Sequencing Center for Infectious Disease"/>
            <person name="Wu L."/>
            <person name="Ma J."/>
        </authorList>
    </citation>
    <scope>NUCLEOTIDE SEQUENCE [LARGE SCALE GENOMIC DNA]</scope>
    <source>
        <strain evidence="3 4">JCM 12696</strain>
    </source>
</reference>
<accession>A0ABN1VBX0</accession>
<feature type="compositionally biased region" description="Basic and acidic residues" evidence="1">
    <location>
        <begin position="1"/>
        <end position="29"/>
    </location>
</feature>
<keyword evidence="2" id="KW-1133">Transmembrane helix</keyword>
<evidence type="ECO:0008006" key="5">
    <source>
        <dbReference type="Google" id="ProtNLM"/>
    </source>
</evidence>
<name>A0ABN1VBX0_9ACTN</name>
<keyword evidence="2" id="KW-0472">Membrane</keyword>
<feature type="compositionally biased region" description="Low complexity" evidence="1">
    <location>
        <begin position="202"/>
        <end position="212"/>
    </location>
</feature>
<feature type="compositionally biased region" description="Low complexity" evidence="1">
    <location>
        <begin position="154"/>
        <end position="177"/>
    </location>
</feature>
<evidence type="ECO:0000313" key="3">
    <source>
        <dbReference type="EMBL" id="GAA1201542.1"/>
    </source>
</evidence>
<gene>
    <name evidence="3" type="ORF">GCM10009654_67350</name>
</gene>
<evidence type="ECO:0000313" key="4">
    <source>
        <dbReference type="Proteomes" id="UP001501371"/>
    </source>
</evidence>
<feature type="region of interest" description="Disordered" evidence="1">
    <location>
        <begin position="151"/>
        <end position="278"/>
    </location>
</feature>
<sequence length="278" mass="27605">MDNWPEDARDGHAHAHEPNDVTVELDVRGRLPSGLPDRTRPLPTVGDGAQREQRAGSEPGNRDEQRVEIGAAPPAAATPGDADGPVFVDASGRRSKKFRRAGWVITLACAGYAMTVIGTLLGGNSSAPWLPIPGLAEEKGRSETVEIQPTPTVGASLSGSPGAPDASPSATDPAAGGEVARESTGGVTPGPDRQPDPGAGGPTAPDAPAPGAGEEKPGSDTSPPPGGDPDTGPGGTGDGGPSPPPSPSNSPDPGESGDPVQTSPPQLNNQALAAEGAQ</sequence>